<dbReference type="Pfam" id="PF19385">
    <property type="entry name" value="DUF5960"/>
    <property type="match status" value="1"/>
</dbReference>
<protein>
    <submittedName>
        <fullName evidence="1">Uncharacterized protein</fullName>
    </submittedName>
</protein>
<evidence type="ECO:0000313" key="2">
    <source>
        <dbReference type="Proteomes" id="UP000664357"/>
    </source>
</evidence>
<dbReference type="EMBL" id="JAFREL020000008">
    <property type="protein sequence ID" value="MEO1773274.1"/>
    <property type="molecule type" value="Genomic_DNA"/>
</dbReference>
<proteinExistence type="predicted"/>
<comment type="caution">
    <text evidence="1">The sequence shown here is derived from an EMBL/GenBank/DDBJ whole genome shotgun (WGS) entry which is preliminary data.</text>
</comment>
<sequence>MLEVHRKDFAFKDEQFIIMFHKYVDTDIPLFALQKELLYILETQKTDHFLVPAALTKNNKEAVFYFDITTLKENITFDVYRLREVKFFDEEGNEVFSE</sequence>
<dbReference type="InterPro" id="IPR046004">
    <property type="entry name" value="DUF5960"/>
</dbReference>
<dbReference type="Proteomes" id="UP000664357">
    <property type="component" value="Unassembled WGS sequence"/>
</dbReference>
<keyword evidence="2" id="KW-1185">Reference proteome</keyword>
<organism evidence="1 2">
    <name type="scientific">Candidatus Enterococcus ferrettii</name>
    <dbReference type="NCBI Taxonomy" id="2815324"/>
    <lineage>
        <taxon>Bacteria</taxon>
        <taxon>Bacillati</taxon>
        <taxon>Bacillota</taxon>
        <taxon>Bacilli</taxon>
        <taxon>Lactobacillales</taxon>
        <taxon>Enterococcaceae</taxon>
        <taxon>Enterococcus</taxon>
    </lineage>
</organism>
<dbReference type="RefSeq" id="WP_347298984.1">
    <property type="nucleotide sequence ID" value="NZ_JAFREL020000008.1"/>
</dbReference>
<gene>
    <name evidence="1" type="ORF">JZO67_005258</name>
</gene>
<evidence type="ECO:0000313" key="1">
    <source>
        <dbReference type="EMBL" id="MEO1773274.1"/>
    </source>
</evidence>
<reference evidence="1 2" key="1">
    <citation type="submission" date="2024-02" db="EMBL/GenBank/DDBJ databases">
        <title>The Genome Sequence of Enterococcus sp. DIV0159.</title>
        <authorList>
            <person name="Earl A."/>
            <person name="Manson A."/>
            <person name="Gilmore M."/>
            <person name="Sanders J."/>
            <person name="Shea T."/>
            <person name="Howe W."/>
            <person name="Livny J."/>
            <person name="Cuomo C."/>
            <person name="Neafsey D."/>
            <person name="Birren B."/>
        </authorList>
    </citation>
    <scope>NUCLEOTIDE SEQUENCE [LARGE SCALE GENOMIC DNA]</scope>
    <source>
        <strain evidence="1 2">665A</strain>
    </source>
</reference>
<accession>A0ABV0F073</accession>
<name>A0ABV0F073_9ENTE</name>